<feature type="chain" id="PRO_5006864981" evidence="1">
    <location>
        <begin position="25"/>
        <end position="336"/>
    </location>
</feature>
<protein>
    <submittedName>
        <fullName evidence="2">Uncharacterized protein</fullName>
    </submittedName>
</protein>
<keyword evidence="3" id="KW-1185">Reference proteome</keyword>
<dbReference type="Proteomes" id="UP000054558">
    <property type="component" value="Unassembled WGS sequence"/>
</dbReference>
<feature type="signal peptide" evidence="1">
    <location>
        <begin position="1"/>
        <end position="24"/>
    </location>
</feature>
<evidence type="ECO:0000313" key="3">
    <source>
        <dbReference type="Proteomes" id="UP000054558"/>
    </source>
</evidence>
<sequence>MARRALLSALFCTLLLVAASSTRAQVLSNGSLSANESVALFREVQSTNVNLLGYIISGNISGADQFLDPSVQFVVANIAAPLTLPANDTVVANTFALVAPDPNTNVTFQEQIFFIIDENNTAYVDVFNTGKPNENYFLTSAWQKQNSTWRMKFTSIAPAFNGTVVTRTLPEIFVTSSNVTTNVTTSANATLPANFTQPAVGNATEKLQAALSNSSISLQNIAEEFFAPQFHLVVPGLYGPIPFNLTVPTFLTFFTLLRARNATAPPPTAVAYSQLGREAAILTVLVPEVPMIGNAYVVLLWQYLDKSANSTVNAAPGPRWLLVLASVNIAPSSQAL</sequence>
<accession>A0A0U9HKK8</accession>
<dbReference type="AlphaFoldDB" id="A0A0U9HKK8"/>
<dbReference type="EMBL" id="DF237421">
    <property type="protein sequence ID" value="GAQ88948.1"/>
    <property type="molecule type" value="Genomic_DNA"/>
</dbReference>
<gene>
    <name evidence="2" type="ORF">KFL_004720070</name>
</gene>
<name>A0A0U9HKK8_KLENI</name>
<keyword evidence="1" id="KW-0732">Signal</keyword>
<organism evidence="2 3">
    <name type="scientific">Klebsormidium nitens</name>
    <name type="common">Green alga</name>
    <name type="synonym">Ulothrix nitens</name>
    <dbReference type="NCBI Taxonomy" id="105231"/>
    <lineage>
        <taxon>Eukaryota</taxon>
        <taxon>Viridiplantae</taxon>
        <taxon>Streptophyta</taxon>
        <taxon>Klebsormidiophyceae</taxon>
        <taxon>Klebsormidiales</taxon>
        <taxon>Klebsormidiaceae</taxon>
        <taxon>Klebsormidium</taxon>
    </lineage>
</organism>
<proteinExistence type="predicted"/>
<reference evidence="2 3" key="1">
    <citation type="journal article" date="2014" name="Nat. Commun.">
        <title>Klebsormidium flaccidum genome reveals primary factors for plant terrestrial adaptation.</title>
        <authorList>
            <person name="Hori K."/>
            <person name="Maruyama F."/>
            <person name="Fujisawa T."/>
            <person name="Togashi T."/>
            <person name="Yamamoto N."/>
            <person name="Seo M."/>
            <person name="Sato S."/>
            <person name="Yamada T."/>
            <person name="Mori H."/>
            <person name="Tajima N."/>
            <person name="Moriyama T."/>
            <person name="Ikeuchi M."/>
            <person name="Watanabe M."/>
            <person name="Wada H."/>
            <person name="Kobayashi K."/>
            <person name="Saito M."/>
            <person name="Masuda T."/>
            <person name="Sasaki-Sekimoto Y."/>
            <person name="Mashiguchi K."/>
            <person name="Awai K."/>
            <person name="Shimojima M."/>
            <person name="Masuda S."/>
            <person name="Iwai M."/>
            <person name="Nobusawa T."/>
            <person name="Narise T."/>
            <person name="Kondo S."/>
            <person name="Saito H."/>
            <person name="Sato R."/>
            <person name="Murakawa M."/>
            <person name="Ihara Y."/>
            <person name="Oshima-Yamada Y."/>
            <person name="Ohtaka K."/>
            <person name="Satoh M."/>
            <person name="Sonobe K."/>
            <person name="Ishii M."/>
            <person name="Ohtani R."/>
            <person name="Kanamori-Sato M."/>
            <person name="Honoki R."/>
            <person name="Miyazaki D."/>
            <person name="Mochizuki H."/>
            <person name="Umetsu J."/>
            <person name="Higashi K."/>
            <person name="Shibata D."/>
            <person name="Kamiya Y."/>
            <person name="Sato N."/>
            <person name="Nakamura Y."/>
            <person name="Tabata S."/>
            <person name="Ida S."/>
            <person name="Kurokawa K."/>
            <person name="Ohta H."/>
        </authorList>
    </citation>
    <scope>NUCLEOTIDE SEQUENCE [LARGE SCALE GENOMIC DNA]</scope>
    <source>
        <strain evidence="2 3">NIES-2285</strain>
    </source>
</reference>
<evidence type="ECO:0000313" key="2">
    <source>
        <dbReference type="EMBL" id="GAQ88948.1"/>
    </source>
</evidence>
<evidence type="ECO:0000256" key="1">
    <source>
        <dbReference type="SAM" id="SignalP"/>
    </source>
</evidence>